<gene>
    <name evidence="2" type="ORF">TNCT_86611</name>
</gene>
<organism evidence="2 3">
    <name type="scientific">Trichonephila clavata</name>
    <name type="common">Joro spider</name>
    <name type="synonym">Nephila clavata</name>
    <dbReference type="NCBI Taxonomy" id="2740835"/>
    <lineage>
        <taxon>Eukaryota</taxon>
        <taxon>Metazoa</taxon>
        <taxon>Ecdysozoa</taxon>
        <taxon>Arthropoda</taxon>
        <taxon>Chelicerata</taxon>
        <taxon>Arachnida</taxon>
        <taxon>Araneae</taxon>
        <taxon>Araneomorphae</taxon>
        <taxon>Entelegynae</taxon>
        <taxon>Araneoidea</taxon>
        <taxon>Nephilidae</taxon>
        <taxon>Trichonephila</taxon>
    </lineage>
</organism>
<dbReference type="OrthoDB" id="10366812at2759"/>
<evidence type="ECO:0000313" key="2">
    <source>
        <dbReference type="EMBL" id="GFR26894.1"/>
    </source>
</evidence>
<dbReference type="EMBL" id="BMAO01038754">
    <property type="protein sequence ID" value="GFR26894.1"/>
    <property type="molecule type" value="Genomic_DNA"/>
</dbReference>
<evidence type="ECO:0000256" key="1">
    <source>
        <dbReference type="SAM" id="MobiDB-lite"/>
    </source>
</evidence>
<protein>
    <submittedName>
        <fullName evidence="2">Uncharacterized protein</fullName>
    </submittedName>
</protein>
<accession>A0A8X6HNA7</accession>
<keyword evidence="3" id="KW-1185">Reference proteome</keyword>
<feature type="region of interest" description="Disordered" evidence="1">
    <location>
        <begin position="1"/>
        <end position="67"/>
    </location>
</feature>
<name>A0A8X6HNA7_TRICU</name>
<evidence type="ECO:0000313" key="3">
    <source>
        <dbReference type="Proteomes" id="UP000887116"/>
    </source>
</evidence>
<proteinExistence type="predicted"/>
<dbReference type="Proteomes" id="UP000887116">
    <property type="component" value="Unassembled WGS sequence"/>
</dbReference>
<reference evidence="2" key="1">
    <citation type="submission" date="2020-07" db="EMBL/GenBank/DDBJ databases">
        <title>Multicomponent nature underlies the extraordinary mechanical properties of spider dragline silk.</title>
        <authorList>
            <person name="Kono N."/>
            <person name="Nakamura H."/>
            <person name="Mori M."/>
            <person name="Yoshida Y."/>
            <person name="Ohtoshi R."/>
            <person name="Malay A.D."/>
            <person name="Moran D.A.P."/>
            <person name="Tomita M."/>
            <person name="Numata K."/>
            <person name="Arakawa K."/>
        </authorList>
    </citation>
    <scope>NUCLEOTIDE SEQUENCE</scope>
</reference>
<sequence length="67" mass="7684">MVAITLHHFRAEPISGSRFHPDGNNRNDRGHSRRSLPLSESTDDHTAGRTKRRKDRRKDADDYATSI</sequence>
<dbReference type="AlphaFoldDB" id="A0A8X6HNA7"/>
<comment type="caution">
    <text evidence="2">The sequence shown here is derived from an EMBL/GenBank/DDBJ whole genome shotgun (WGS) entry which is preliminary data.</text>
</comment>
<feature type="compositionally biased region" description="Basic and acidic residues" evidence="1">
    <location>
        <begin position="19"/>
        <end position="30"/>
    </location>
</feature>